<feature type="region of interest" description="Disordered" evidence="2">
    <location>
        <begin position="1026"/>
        <end position="1077"/>
    </location>
</feature>
<dbReference type="InterPro" id="IPR013610">
    <property type="entry name" value="ArdC_N"/>
</dbReference>
<dbReference type="InterPro" id="IPR041459">
    <property type="entry name" value="MPTase-PolyVal"/>
</dbReference>
<feature type="domain" description="Toprim" evidence="4">
    <location>
        <begin position="821"/>
        <end position="929"/>
    </location>
</feature>
<keyword evidence="7" id="KW-0548">Nucleotidyltransferase</keyword>
<dbReference type="Pfam" id="PF08401">
    <property type="entry name" value="ArdcN"/>
    <property type="match status" value="1"/>
</dbReference>
<dbReference type="Pfam" id="PF18974">
    <property type="entry name" value="DUF5710"/>
    <property type="match status" value="1"/>
</dbReference>
<dbReference type="EC" id="2.7.7.-" evidence="7"/>
<name>A0A379IAT3_PROVU</name>
<organism evidence="7 8">
    <name type="scientific">Proteus vulgaris</name>
    <dbReference type="NCBI Taxonomy" id="585"/>
    <lineage>
        <taxon>Bacteria</taxon>
        <taxon>Pseudomonadati</taxon>
        <taxon>Pseudomonadota</taxon>
        <taxon>Gammaproteobacteria</taxon>
        <taxon>Enterobacterales</taxon>
        <taxon>Morganellaceae</taxon>
        <taxon>Proteus</taxon>
    </lineage>
</organism>
<dbReference type="Pfam" id="PF13362">
    <property type="entry name" value="Toprim_3"/>
    <property type="match status" value="1"/>
</dbReference>
<evidence type="ECO:0000259" key="5">
    <source>
        <dbReference type="Pfam" id="PF18818"/>
    </source>
</evidence>
<evidence type="ECO:0000313" key="8">
    <source>
        <dbReference type="Proteomes" id="UP000254331"/>
    </source>
</evidence>
<dbReference type="InterPro" id="IPR006171">
    <property type="entry name" value="TOPRIM_dom"/>
</dbReference>
<evidence type="ECO:0000259" key="6">
    <source>
        <dbReference type="Pfam" id="PF18974"/>
    </source>
</evidence>
<feature type="domain" description="DUF5710" evidence="6">
    <location>
        <begin position="519"/>
        <end position="570"/>
    </location>
</feature>
<evidence type="ECO:0000259" key="3">
    <source>
        <dbReference type="Pfam" id="PF08401"/>
    </source>
</evidence>
<dbReference type="AlphaFoldDB" id="A0A379IAT3"/>
<evidence type="ECO:0000256" key="2">
    <source>
        <dbReference type="SAM" id="MobiDB-lite"/>
    </source>
</evidence>
<accession>A0A379IAT3</accession>
<evidence type="ECO:0000256" key="1">
    <source>
        <dbReference type="SAM" id="Coils"/>
    </source>
</evidence>
<gene>
    <name evidence="7" type="primary">traC_2</name>
    <name evidence="7" type="ORF">NCTC10376_04129</name>
</gene>
<evidence type="ECO:0000313" key="7">
    <source>
        <dbReference type="EMBL" id="SUD29791.1"/>
    </source>
</evidence>
<proteinExistence type="predicted"/>
<evidence type="ECO:0000259" key="4">
    <source>
        <dbReference type="Pfam" id="PF13362"/>
    </source>
</evidence>
<dbReference type="Proteomes" id="UP000254331">
    <property type="component" value="Unassembled WGS sequence"/>
</dbReference>
<feature type="coiled-coil region" evidence="1">
    <location>
        <begin position="926"/>
        <end position="953"/>
    </location>
</feature>
<dbReference type="EMBL" id="UGTW01000004">
    <property type="protein sequence ID" value="SUD29791.1"/>
    <property type="molecule type" value="Genomic_DNA"/>
</dbReference>
<feature type="compositionally biased region" description="Basic residues" evidence="2">
    <location>
        <begin position="1066"/>
        <end position="1077"/>
    </location>
</feature>
<dbReference type="InterPro" id="IPR043764">
    <property type="entry name" value="DUF5710"/>
</dbReference>
<feature type="domain" description="Polyvalent protein metallopeptidase" evidence="5">
    <location>
        <begin position="154"/>
        <end position="278"/>
    </location>
</feature>
<keyword evidence="7" id="KW-0808">Transferase</keyword>
<dbReference type="InterPro" id="IPR034154">
    <property type="entry name" value="TOPRIM_DnaG/twinkle"/>
</dbReference>
<feature type="domain" description="N-terminal" evidence="3">
    <location>
        <begin position="3"/>
        <end position="120"/>
    </location>
</feature>
<dbReference type="GO" id="GO:0003697">
    <property type="term" value="F:single-stranded DNA binding"/>
    <property type="evidence" value="ECO:0007669"/>
    <property type="project" value="InterPro"/>
</dbReference>
<sequence>MNKEYAEEVAGRIIEQLRQGTAPWQKPWKPGELRLPYNAATGKEYRGMNTIWLHMQGYDDPRWMTYKQAEAAGAQVRKGSRGTRIIYWKFHDEQPMTDAQGRPVLDDEGKPRKVRVELERPRVFTAVVFNAQQIDGLPPMEAKPIGPEPERHARAEAILSNSGAKIAHVEGDRAFYRPSTDSITLPARHQFGSADAYYATALHELGHWTGHESRLNRDLSHPFGSEGYAREELRAEIASLMLGERLEIGHDPGQHAAYVASWIKVLEDDPREIFRAAADAEKINSYVMAFELERAREQQQSTEAEAPAAVEIGQRARFTPNEERAAQGGMTIEGVVVDAARTQAGNIRYRIRTDEIAPQDGQPQEWLVYTNHGSIEQLPARGVEAGPTPEAAAALEEAHRNAVPTYSPLETWQNLEATARELGLVAAVRLNPDPDAREYRANFQVSYTHQDGTPSGITTGIFMDGKALTGVNGERVSPFITEDHESQSIDLRTALTREREQRPPVLHEPPEVGSMTPQRTYLIVPYREKDTAKKAALDAGFRLQWDKEAKQWFAPEGIDVKQTALARWLPENTKVQVERAPSPEESFADAIRAAGLELDGLPVMDGKIHRVAVAGDKGAERSGSYAGHMEGRLPGGFIQNHKTGARINWKYEGKVDAISPEERERLNREAVERAQRRAAEVAAQHDAMAKVAQAVWNEAAPATADHPYCAAKGITHPGENGLRVVPAAVSDEAKAAGVRIAKNPREAKAMREAEPEARVFIAGDLLVPARDAEGKLWSVQSVNPQFKGFMKDGRKAGLYTVAGADPSSFAAVLENDPTTPLVLAEGYATADTVARLRGHPVVAAFDSGNLDAVARSLRERWPDRPLLIAADNDHRAEKEIRPDGKPGVNVGLKKAQEAAENHKGAVLVPSFGERDKGSDWNDYAQQHGDEAARKELERQVAQAKTEAAMNAERMMMLAREREAEARDDPTTSADDALVARERAAAHDLMGRAIAGGTEARAEATDALVANATGAPRPVAAVAATMDRTNAEQGDEIKEQRQAVLDGHNVSTESGRTAPDREAAKPARQRARGRGAEL</sequence>
<keyword evidence="1" id="KW-0175">Coiled coil</keyword>
<dbReference type="GO" id="GO:0016779">
    <property type="term" value="F:nucleotidyltransferase activity"/>
    <property type="evidence" value="ECO:0007669"/>
    <property type="project" value="UniProtKB-KW"/>
</dbReference>
<reference evidence="7 8" key="1">
    <citation type="submission" date="2018-06" db="EMBL/GenBank/DDBJ databases">
        <authorList>
            <consortium name="Pathogen Informatics"/>
            <person name="Doyle S."/>
        </authorList>
    </citation>
    <scope>NUCLEOTIDE SEQUENCE [LARGE SCALE GENOMIC DNA]</scope>
    <source>
        <strain evidence="7 8">NCTC10376</strain>
    </source>
</reference>
<dbReference type="CDD" id="cd01029">
    <property type="entry name" value="TOPRIM_primases"/>
    <property type="match status" value="1"/>
</dbReference>
<dbReference type="RefSeq" id="WP_220272364.1">
    <property type="nucleotide sequence ID" value="NZ_UGTW01000004.1"/>
</dbReference>
<protein>
    <submittedName>
        <fullName evidence="7">DNA primase</fullName>
        <ecNumber evidence="7">2.7.7.-</ecNumber>
    </submittedName>
</protein>
<dbReference type="Pfam" id="PF18818">
    <property type="entry name" value="MPTase-PolyVal"/>
    <property type="match status" value="1"/>
</dbReference>